<keyword evidence="4" id="KW-0274">FAD</keyword>
<dbReference type="InterPro" id="IPR036318">
    <property type="entry name" value="FAD-bd_PCMH-like_sf"/>
</dbReference>
<dbReference type="PANTHER" id="PTHR42973">
    <property type="entry name" value="BINDING OXIDOREDUCTASE, PUTATIVE (AFU_ORTHOLOGUE AFUA_1G17690)-RELATED"/>
    <property type="match status" value="1"/>
</dbReference>
<evidence type="ECO:0000313" key="9">
    <source>
        <dbReference type="Proteomes" id="UP001583177"/>
    </source>
</evidence>
<evidence type="ECO:0000256" key="1">
    <source>
        <dbReference type="ARBA" id="ARBA00005466"/>
    </source>
</evidence>
<dbReference type="EMBL" id="JAWRVE010000014">
    <property type="protein sequence ID" value="KAL1877493.1"/>
    <property type="molecule type" value="Genomic_DNA"/>
</dbReference>
<comment type="caution">
    <text evidence="8">The sequence shown here is derived from an EMBL/GenBank/DDBJ whole genome shotgun (WGS) entry which is preliminary data.</text>
</comment>
<evidence type="ECO:0000256" key="2">
    <source>
        <dbReference type="ARBA" id="ARBA00022630"/>
    </source>
</evidence>
<evidence type="ECO:0000256" key="4">
    <source>
        <dbReference type="ARBA" id="ARBA00022827"/>
    </source>
</evidence>
<keyword evidence="3 6" id="KW-0732">Signal</keyword>
<evidence type="ECO:0000256" key="3">
    <source>
        <dbReference type="ARBA" id="ARBA00022729"/>
    </source>
</evidence>
<feature type="signal peptide" evidence="6">
    <location>
        <begin position="1"/>
        <end position="26"/>
    </location>
</feature>
<accession>A0ABR3XND2</accession>
<dbReference type="PROSITE" id="PS51387">
    <property type="entry name" value="FAD_PCMH"/>
    <property type="match status" value="1"/>
</dbReference>
<dbReference type="Gene3D" id="3.40.462.20">
    <property type="match status" value="1"/>
</dbReference>
<keyword evidence="9" id="KW-1185">Reference proteome</keyword>
<dbReference type="InterPro" id="IPR012951">
    <property type="entry name" value="BBE"/>
</dbReference>
<dbReference type="Gene3D" id="3.30.465.10">
    <property type="match status" value="1"/>
</dbReference>
<protein>
    <recommendedName>
        <fullName evidence="7">FAD-binding PCMH-type domain-containing protein</fullName>
    </recommendedName>
</protein>
<feature type="domain" description="FAD-binding PCMH-type" evidence="7">
    <location>
        <begin position="96"/>
        <end position="261"/>
    </location>
</feature>
<evidence type="ECO:0000259" key="7">
    <source>
        <dbReference type="PROSITE" id="PS51387"/>
    </source>
</evidence>
<name>A0ABR3XND2_9PEZI</name>
<gene>
    <name evidence="8" type="ORF">Daus18300_002480</name>
</gene>
<proteinExistence type="inferred from homology"/>
<dbReference type="InterPro" id="IPR016169">
    <property type="entry name" value="FAD-bd_PCMH_sub2"/>
</dbReference>
<evidence type="ECO:0000256" key="5">
    <source>
        <dbReference type="ARBA" id="ARBA00023002"/>
    </source>
</evidence>
<organism evidence="8 9">
    <name type="scientific">Diaporthe australafricana</name>
    <dbReference type="NCBI Taxonomy" id="127596"/>
    <lineage>
        <taxon>Eukaryota</taxon>
        <taxon>Fungi</taxon>
        <taxon>Dikarya</taxon>
        <taxon>Ascomycota</taxon>
        <taxon>Pezizomycotina</taxon>
        <taxon>Sordariomycetes</taxon>
        <taxon>Sordariomycetidae</taxon>
        <taxon>Diaporthales</taxon>
        <taxon>Diaporthaceae</taxon>
        <taxon>Diaporthe</taxon>
    </lineage>
</organism>
<dbReference type="InterPro" id="IPR006094">
    <property type="entry name" value="Oxid_FAD_bind_N"/>
</dbReference>
<keyword evidence="2" id="KW-0285">Flavoprotein</keyword>
<reference evidence="8 9" key="1">
    <citation type="journal article" date="2024" name="IMA Fungus">
        <title>IMA Genome - F19 : A genome assembly and annotation guide to empower mycologists, including annotated draft genome sequences of Ceratocystis pirilliformis, Diaporthe australafricana, Fusarium ophioides, Paecilomyces lecythidis, and Sporothrix stenoceras.</title>
        <authorList>
            <person name="Aylward J."/>
            <person name="Wilson A.M."/>
            <person name="Visagie C.M."/>
            <person name="Spraker J."/>
            <person name="Barnes I."/>
            <person name="Buitendag C."/>
            <person name="Ceriani C."/>
            <person name="Del Mar Angel L."/>
            <person name="du Plessis D."/>
            <person name="Fuchs T."/>
            <person name="Gasser K."/>
            <person name="Kramer D."/>
            <person name="Li W."/>
            <person name="Munsamy K."/>
            <person name="Piso A."/>
            <person name="Price J.L."/>
            <person name="Sonnekus B."/>
            <person name="Thomas C."/>
            <person name="van der Nest A."/>
            <person name="van Dijk A."/>
            <person name="van Heerden A."/>
            <person name="van Vuuren N."/>
            <person name="Yilmaz N."/>
            <person name="Duong T.A."/>
            <person name="van der Merwe N.A."/>
            <person name="Wingfield M.J."/>
            <person name="Wingfield B.D."/>
        </authorList>
    </citation>
    <scope>NUCLEOTIDE SEQUENCE [LARGE SCALE GENOMIC DNA]</scope>
    <source>
        <strain evidence="8 9">CMW 18300</strain>
    </source>
</reference>
<dbReference type="PANTHER" id="PTHR42973:SF32">
    <property type="entry name" value="FAD-LINKED OXIDOREDUCTASE AFOF"/>
    <property type="match status" value="1"/>
</dbReference>
<sequence length="524" mass="57343">MRPAVLPYSSALGLACMQAWLGAVRAIDTDEIVTYFEQNLSAGSEVYVPAEGNWTTDVTQRWNGLYEPNYLIAVKPAEETDIPKIVRADQQHDSHRFTASGLWCQSSIEADRTLVLQIAYASQNHVAFMGTGGGHGYTSTTARLQNAIDIDLGFFRQVDVDVTNDQVTVGGAVLFDQVFDVLFEQGKLIRMVGVTLGGGVGPLQGLYGLILDSLISVRIVTGTGEILTASATENSDLFWGVRGGGIHLGLVTSATYRIYDASEKANGGQALNADLFFTADKSASVFELLESYAGNQPDTYSIVSGILWSDDFNASMLMVNTVYWGPEDEGAVLNQPFLDLEPVVQNIGVLPWNRLTKENRFGGNSIDCAPEAEGVERAIYGLNLYSIDAAIFEDILADYDDFYQSNPDLRPSSMLAIEMHPRIVTMEVPDDATAYPHRETLGMNIISIVMPDQSYLPTVETFATSIRQKLAPMSGSSGIEVYVNYAHGDEGPEAWYGDNLDRLRQLKAEWDPSTLFNWTNGIVA</sequence>
<dbReference type="Pfam" id="PF08031">
    <property type="entry name" value="BBE"/>
    <property type="match status" value="1"/>
</dbReference>
<dbReference type="SUPFAM" id="SSF56176">
    <property type="entry name" value="FAD-binding/transporter-associated domain-like"/>
    <property type="match status" value="1"/>
</dbReference>
<dbReference type="PROSITE" id="PS51257">
    <property type="entry name" value="PROKAR_LIPOPROTEIN"/>
    <property type="match status" value="1"/>
</dbReference>
<feature type="chain" id="PRO_5045319920" description="FAD-binding PCMH-type domain-containing protein" evidence="6">
    <location>
        <begin position="27"/>
        <end position="524"/>
    </location>
</feature>
<evidence type="ECO:0000313" key="8">
    <source>
        <dbReference type="EMBL" id="KAL1877493.1"/>
    </source>
</evidence>
<dbReference type="InterPro" id="IPR016166">
    <property type="entry name" value="FAD-bd_PCMH"/>
</dbReference>
<comment type="similarity">
    <text evidence="1">Belongs to the oxygen-dependent FAD-linked oxidoreductase family.</text>
</comment>
<dbReference type="InterPro" id="IPR050416">
    <property type="entry name" value="FAD-linked_Oxidoreductase"/>
</dbReference>
<dbReference type="Proteomes" id="UP001583177">
    <property type="component" value="Unassembled WGS sequence"/>
</dbReference>
<keyword evidence="5" id="KW-0560">Oxidoreductase</keyword>
<evidence type="ECO:0000256" key="6">
    <source>
        <dbReference type="SAM" id="SignalP"/>
    </source>
</evidence>
<dbReference type="Pfam" id="PF01565">
    <property type="entry name" value="FAD_binding_4"/>
    <property type="match status" value="1"/>
</dbReference>